<evidence type="ECO:0000313" key="4">
    <source>
        <dbReference type="Proteomes" id="UP001222403"/>
    </source>
</evidence>
<name>A0AAX3RYI4_9GAMM</name>
<evidence type="ECO:0000313" key="2">
    <source>
        <dbReference type="EMBL" id="WFC06045.1"/>
    </source>
</evidence>
<keyword evidence="3" id="KW-1185">Reference proteome</keyword>
<proteinExistence type="predicted"/>
<evidence type="ECO:0000313" key="1">
    <source>
        <dbReference type="EMBL" id="USB37113.1"/>
    </source>
</evidence>
<dbReference type="Proteomes" id="UP001222403">
    <property type="component" value="Chromosome"/>
</dbReference>
<gene>
    <name evidence="1" type="ORF">M5J11_00915</name>
    <name evidence="2" type="ORF">PG365_15260</name>
</gene>
<dbReference type="AlphaFoldDB" id="A0AAX3RYI4"/>
<reference evidence="2" key="2">
    <citation type="submission" date="2023-01" db="EMBL/GenBank/DDBJ databases">
        <title>The prevalence of carbapenem-resistant bacteria in aquaculture in China and the genetic diversity of carbapenem-resistant genes.</title>
        <authorList>
            <person name="Wen R."/>
        </authorList>
    </citation>
    <scope>NUCLEOTIDE SEQUENCE</scope>
    <source>
        <strain evidence="2">PVA41-chromosome</strain>
    </source>
</reference>
<protein>
    <submittedName>
        <fullName evidence="2">Uncharacterized protein</fullName>
    </submittedName>
</protein>
<sequence length="73" mass="8491">MDRPLTDRQIVDIANELARVYYKRLGYEVPFGYRFDKAIHPQEIALFDMACIAFDVLRETSVMDALSNFEDGE</sequence>
<dbReference type="EMBL" id="CP116222">
    <property type="protein sequence ID" value="WFC06045.1"/>
    <property type="molecule type" value="Genomic_DNA"/>
</dbReference>
<dbReference type="RefSeq" id="WP_249998682.1">
    <property type="nucleotide sequence ID" value="NZ_CP097327.1"/>
</dbReference>
<accession>A0AAX3RYI4</accession>
<dbReference type="Proteomes" id="UP001057142">
    <property type="component" value="Chromosome"/>
</dbReference>
<evidence type="ECO:0000313" key="3">
    <source>
        <dbReference type="Proteomes" id="UP001057142"/>
    </source>
</evidence>
<dbReference type="EMBL" id="CP097327">
    <property type="protein sequence ID" value="USB37113.1"/>
    <property type="molecule type" value="Genomic_DNA"/>
</dbReference>
<organism evidence="2 4">
    <name type="scientific">Providencia vermicola</name>
    <dbReference type="NCBI Taxonomy" id="333965"/>
    <lineage>
        <taxon>Bacteria</taxon>
        <taxon>Pseudomonadati</taxon>
        <taxon>Pseudomonadota</taxon>
        <taxon>Gammaproteobacteria</taxon>
        <taxon>Enterobacterales</taxon>
        <taxon>Morganellaceae</taxon>
        <taxon>Providencia</taxon>
    </lineage>
</organism>
<reference evidence="1" key="1">
    <citation type="journal article" date="2022" name="Front. Microbiol.">
        <title>Identification of a novel aminoglycoside O-nucleotidyltransferase AadA33 in Providencia vermicola.</title>
        <authorList>
            <person name="Feng C."/>
            <person name="Gao M."/>
            <person name="Jiang W."/>
            <person name="Shi W."/>
            <person name="Li A."/>
            <person name="Liu S."/>
            <person name="Zhang L."/>
            <person name="Zhang X."/>
            <person name="Li Q."/>
            <person name="Lin H."/>
            <person name="Lu J."/>
            <person name="Li K."/>
            <person name="Zhang H."/>
            <person name="Hu Y."/>
            <person name="Bao Q."/>
            <person name="Lin X."/>
        </authorList>
    </citation>
    <scope>NUCLEOTIDE SEQUENCE</scope>
    <source>
        <strain evidence="1">P13</strain>
    </source>
</reference>